<keyword evidence="10" id="KW-1185">Reference proteome</keyword>
<dbReference type="GO" id="GO:0004497">
    <property type="term" value="F:monooxygenase activity"/>
    <property type="evidence" value="ECO:0007669"/>
    <property type="project" value="UniProtKB-KW"/>
</dbReference>
<dbReference type="GO" id="GO:0016705">
    <property type="term" value="F:oxidoreductase activity, acting on paired donors, with incorporation or reduction of molecular oxygen"/>
    <property type="evidence" value="ECO:0007669"/>
    <property type="project" value="InterPro"/>
</dbReference>
<dbReference type="InterPro" id="IPR002401">
    <property type="entry name" value="Cyt_P450_E_grp-I"/>
</dbReference>
<evidence type="ECO:0000256" key="7">
    <source>
        <dbReference type="PIRSR" id="PIRSR602401-1"/>
    </source>
</evidence>
<evidence type="ECO:0000256" key="4">
    <source>
        <dbReference type="ARBA" id="ARBA00023002"/>
    </source>
</evidence>
<evidence type="ECO:0000313" key="9">
    <source>
        <dbReference type="EMBL" id="RIB10436.1"/>
    </source>
</evidence>
<protein>
    <submittedName>
        <fullName evidence="9">Cytochrome P450</fullName>
    </submittedName>
</protein>
<dbReference type="Pfam" id="PF00067">
    <property type="entry name" value="p450"/>
    <property type="match status" value="1"/>
</dbReference>
<keyword evidence="3 7" id="KW-0479">Metal-binding</keyword>
<comment type="cofactor">
    <cofactor evidence="7">
        <name>heme</name>
        <dbReference type="ChEBI" id="CHEBI:30413"/>
    </cofactor>
</comment>
<dbReference type="Gene3D" id="1.10.630.10">
    <property type="entry name" value="Cytochrome P450"/>
    <property type="match status" value="1"/>
</dbReference>
<keyword evidence="4 8" id="KW-0560">Oxidoreductase</keyword>
<reference evidence="9 10" key="1">
    <citation type="submission" date="2018-06" db="EMBL/GenBank/DDBJ databases">
        <title>Comparative genomics reveals the genomic features of Rhizophagus irregularis, R. cerebriforme, R. diaphanum and Gigaspora rosea, and their symbiotic lifestyle signature.</title>
        <authorList>
            <person name="Morin E."/>
            <person name="San Clemente H."/>
            <person name="Chen E.C.H."/>
            <person name="De La Providencia I."/>
            <person name="Hainaut M."/>
            <person name="Kuo A."/>
            <person name="Kohler A."/>
            <person name="Murat C."/>
            <person name="Tang N."/>
            <person name="Roy S."/>
            <person name="Loubradou J."/>
            <person name="Henrissat B."/>
            <person name="Grigoriev I.V."/>
            <person name="Corradi N."/>
            <person name="Roux C."/>
            <person name="Martin F.M."/>
        </authorList>
    </citation>
    <scope>NUCLEOTIDE SEQUENCE [LARGE SCALE GENOMIC DNA]</scope>
    <source>
        <strain evidence="9 10">DAOM 194757</strain>
    </source>
</reference>
<evidence type="ECO:0000256" key="5">
    <source>
        <dbReference type="ARBA" id="ARBA00023004"/>
    </source>
</evidence>
<dbReference type="SUPFAM" id="SSF48264">
    <property type="entry name" value="Cytochrome P450"/>
    <property type="match status" value="1"/>
</dbReference>
<dbReference type="OrthoDB" id="1470350at2759"/>
<dbReference type="Proteomes" id="UP000266673">
    <property type="component" value="Unassembled WGS sequence"/>
</dbReference>
<dbReference type="AlphaFoldDB" id="A0A397UTB2"/>
<feature type="binding site" description="axial binding residue" evidence="7">
    <location>
        <position position="433"/>
    </location>
    <ligand>
        <name>heme</name>
        <dbReference type="ChEBI" id="CHEBI:30413"/>
    </ligand>
    <ligandPart>
        <name>Fe</name>
        <dbReference type="ChEBI" id="CHEBI:18248"/>
    </ligandPart>
</feature>
<dbReference type="PROSITE" id="PS00086">
    <property type="entry name" value="CYTOCHROME_P450"/>
    <property type="match status" value="1"/>
</dbReference>
<accession>A0A397UTB2</accession>
<dbReference type="PANTHER" id="PTHR24291">
    <property type="entry name" value="CYTOCHROME P450 FAMILY 4"/>
    <property type="match status" value="1"/>
</dbReference>
<dbReference type="EMBL" id="QKWP01001251">
    <property type="protein sequence ID" value="RIB10436.1"/>
    <property type="molecule type" value="Genomic_DNA"/>
</dbReference>
<dbReference type="GO" id="GO:0005506">
    <property type="term" value="F:iron ion binding"/>
    <property type="evidence" value="ECO:0007669"/>
    <property type="project" value="InterPro"/>
</dbReference>
<evidence type="ECO:0000256" key="1">
    <source>
        <dbReference type="ARBA" id="ARBA00010617"/>
    </source>
</evidence>
<dbReference type="InterPro" id="IPR050196">
    <property type="entry name" value="Cytochrome_P450_Monoox"/>
</dbReference>
<evidence type="ECO:0000256" key="2">
    <source>
        <dbReference type="ARBA" id="ARBA00022617"/>
    </source>
</evidence>
<keyword evidence="2 7" id="KW-0349">Heme</keyword>
<evidence type="ECO:0000256" key="6">
    <source>
        <dbReference type="ARBA" id="ARBA00023033"/>
    </source>
</evidence>
<dbReference type="STRING" id="44941.A0A397UTB2"/>
<evidence type="ECO:0000256" key="3">
    <source>
        <dbReference type="ARBA" id="ARBA00022723"/>
    </source>
</evidence>
<dbReference type="PRINTS" id="PR00463">
    <property type="entry name" value="EP450I"/>
</dbReference>
<dbReference type="InterPro" id="IPR001128">
    <property type="entry name" value="Cyt_P450"/>
</dbReference>
<organism evidence="9 10">
    <name type="scientific">Gigaspora rosea</name>
    <dbReference type="NCBI Taxonomy" id="44941"/>
    <lineage>
        <taxon>Eukaryota</taxon>
        <taxon>Fungi</taxon>
        <taxon>Fungi incertae sedis</taxon>
        <taxon>Mucoromycota</taxon>
        <taxon>Glomeromycotina</taxon>
        <taxon>Glomeromycetes</taxon>
        <taxon>Diversisporales</taxon>
        <taxon>Gigasporaceae</taxon>
        <taxon>Gigaspora</taxon>
    </lineage>
</organism>
<comment type="similarity">
    <text evidence="1 8">Belongs to the cytochrome P450 family.</text>
</comment>
<sequence length="491" mass="56151">MLNYVLDYIPYIVIALCLIYPLRTVIYNQFQTFLTKNKDIDVASAGGFIPFLRILHAEQGATVTSKLPFENTISVVNSEVMKATLHIGDRPIGLFKFLRPLMGEDNIQVFDAERAERFRKLSGSAFGQEVLVAKYDDMRNVGIDLIKRWEESLNSQDNIIIRMQEQCLEFSLRATSEAILSSDMPHYLNFKEFKRSYDTALSGMFDKQFGLLDDGREKEFQQSLNTFLTTLSKLINDRKNKKKSIEEDNLEKPAFVKDLLDILLTENDPETGCPFSDEMIRSIISVYLTAGYHTTGVAIPFTLFALTQNPKVKARLQEEIDDMLQDRLPTFEDLSKMDYLTQVIKEALRIHTPATFCARLIKSGSALPKVVENLQKVQAADNTTILYCIPLYHENPSYFANPKKFDPSRFSQENIRSVKPNTYCPFGFGARMCPAERLAMVDVKMMVCMIVQKFDVELAMKMEDVQMEERFVVMAKNDILIKLKPRSGINA</sequence>
<dbReference type="PRINTS" id="PR00385">
    <property type="entry name" value="P450"/>
</dbReference>
<dbReference type="InterPro" id="IPR036396">
    <property type="entry name" value="Cyt_P450_sf"/>
</dbReference>
<evidence type="ECO:0000313" key="10">
    <source>
        <dbReference type="Proteomes" id="UP000266673"/>
    </source>
</evidence>
<name>A0A397UTB2_9GLOM</name>
<keyword evidence="6 8" id="KW-0503">Monooxygenase</keyword>
<comment type="caution">
    <text evidence="9">The sequence shown here is derived from an EMBL/GenBank/DDBJ whole genome shotgun (WGS) entry which is preliminary data.</text>
</comment>
<gene>
    <name evidence="9" type="ORF">C2G38_2206137</name>
</gene>
<dbReference type="GO" id="GO:0020037">
    <property type="term" value="F:heme binding"/>
    <property type="evidence" value="ECO:0007669"/>
    <property type="project" value="InterPro"/>
</dbReference>
<keyword evidence="5 7" id="KW-0408">Iron</keyword>
<dbReference type="InterPro" id="IPR017972">
    <property type="entry name" value="Cyt_P450_CS"/>
</dbReference>
<proteinExistence type="inferred from homology"/>
<evidence type="ECO:0000256" key="8">
    <source>
        <dbReference type="RuleBase" id="RU000461"/>
    </source>
</evidence>
<dbReference type="PANTHER" id="PTHR24291:SF50">
    <property type="entry name" value="BIFUNCTIONAL ALBAFLAVENONE MONOOXYGENASE_TERPENE SYNTHASE"/>
    <property type="match status" value="1"/>
</dbReference>